<dbReference type="Proteomes" id="UP000199518">
    <property type="component" value="Unassembled WGS sequence"/>
</dbReference>
<accession>A0A1I3D7W0</accession>
<dbReference type="PANTHER" id="PTHR10272">
    <property type="entry name" value="PLATELET-ACTIVATING FACTOR ACETYLHYDROLASE"/>
    <property type="match status" value="1"/>
</dbReference>
<dbReference type="Gene3D" id="3.40.50.1820">
    <property type="entry name" value="alpha/beta hydrolase"/>
    <property type="match status" value="1"/>
</dbReference>
<dbReference type="GO" id="GO:0016042">
    <property type="term" value="P:lipid catabolic process"/>
    <property type="evidence" value="ECO:0007669"/>
    <property type="project" value="UniProtKB-KW"/>
</dbReference>
<feature type="signal peptide" evidence="4">
    <location>
        <begin position="1"/>
        <end position="26"/>
    </location>
</feature>
<gene>
    <name evidence="5" type="ORF">SAMN05421753_103127</name>
</gene>
<dbReference type="Pfam" id="PF03403">
    <property type="entry name" value="PAF-AH_p_II"/>
    <property type="match status" value="1"/>
</dbReference>
<dbReference type="PANTHER" id="PTHR10272:SF0">
    <property type="entry name" value="PLATELET-ACTIVATING FACTOR ACETYLHYDROLASE"/>
    <property type="match status" value="1"/>
</dbReference>
<evidence type="ECO:0000313" key="5">
    <source>
        <dbReference type="EMBL" id="SFH82777.1"/>
    </source>
</evidence>
<keyword evidence="6" id="KW-1185">Reference proteome</keyword>
<dbReference type="GO" id="GO:0003847">
    <property type="term" value="F:1-alkyl-2-acetylglycerophosphocholine esterase activity"/>
    <property type="evidence" value="ECO:0007669"/>
    <property type="project" value="TreeGrafter"/>
</dbReference>
<feature type="chain" id="PRO_5011784760" evidence="4">
    <location>
        <begin position="27"/>
        <end position="332"/>
    </location>
</feature>
<dbReference type="RefSeq" id="WP_092048147.1">
    <property type="nucleotide sequence ID" value="NZ_FOQD01000003.1"/>
</dbReference>
<evidence type="ECO:0000313" key="6">
    <source>
        <dbReference type="Proteomes" id="UP000199518"/>
    </source>
</evidence>
<name>A0A1I3D7W0_9PLAN</name>
<dbReference type="EMBL" id="FOQD01000003">
    <property type="protein sequence ID" value="SFH82777.1"/>
    <property type="molecule type" value="Genomic_DNA"/>
</dbReference>
<keyword evidence="3" id="KW-0443">Lipid metabolism</keyword>
<evidence type="ECO:0000256" key="1">
    <source>
        <dbReference type="ARBA" id="ARBA00022801"/>
    </source>
</evidence>
<reference evidence="6" key="1">
    <citation type="submission" date="2016-10" db="EMBL/GenBank/DDBJ databases">
        <authorList>
            <person name="Varghese N."/>
            <person name="Submissions S."/>
        </authorList>
    </citation>
    <scope>NUCLEOTIDE SEQUENCE [LARGE SCALE GENOMIC DNA]</scope>
    <source>
        <strain evidence="6">DSM 26348</strain>
    </source>
</reference>
<sequence>MFRNRTWFRLLASVFLTAAGALSAWAEESYDPTRTGDLEQVSFTDLKIADAARQREVPIRVYLGTQTTPSPVILFSPGLGGSREFYGYVAKPWAARGYSVVVLQHPGSDSDVWQQVRPADRATALRQAVNPQNFLLRAQDVSVVLDQLQAWSQIPRHAVGQRLDLGRVGMSGHSFGAVTTQSVSGERFGRAAKSLTDARIKAAIAMSPSVPRQGDAKLAFGDVKIPWLLMTGTKDDSPIGNVDVASRLAVFPTLPPGEKYELVLNNAEHSAFSDRALAGDRSTRNPNHHKAIIAISTAFWDAYLKEDAAAKAWLDGAGAKSALESGDRWQVK</sequence>
<keyword evidence="2" id="KW-0442">Lipid degradation</keyword>
<organism evidence="5 6">
    <name type="scientific">Planctomicrobium piriforme</name>
    <dbReference type="NCBI Taxonomy" id="1576369"/>
    <lineage>
        <taxon>Bacteria</taxon>
        <taxon>Pseudomonadati</taxon>
        <taxon>Planctomycetota</taxon>
        <taxon>Planctomycetia</taxon>
        <taxon>Planctomycetales</taxon>
        <taxon>Planctomycetaceae</taxon>
        <taxon>Planctomicrobium</taxon>
    </lineage>
</organism>
<dbReference type="SUPFAM" id="SSF53474">
    <property type="entry name" value="alpha/beta-Hydrolases"/>
    <property type="match status" value="1"/>
</dbReference>
<dbReference type="InterPro" id="IPR029058">
    <property type="entry name" value="AB_hydrolase_fold"/>
</dbReference>
<evidence type="ECO:0000256" key="2">
    <source>
        <dbReference type="ARBA" id="ARBA00022963"/>
    </source>
</evidence>
<dbReference type="AlphaFoldDB" id="A0A1I3D7W0"/>
<dbReference type="OrthoDB" id="192696at2"/>
<evidence type="ECO:0000256" key="3">
    <source>
        <dbReference type="ARBA" id="ARBA00023098"/>
    </source>
</evidence>
<evidence type="ECO:0000256" key="4">
    <source>
        <dbReference type="SAM" id="SignalP"/>
    </source>
</evidence>
<proteinExistence type="predicted"/>
<keyword evidence="4" id="KW-0732">Signal</keyword>
<dbReference type="STRING" id="1576369.SAMN05421753_103127"/>
<keyword evidence="1 5" id="KW-0378">Hydrolase</keyword>
<protein>
    <submittedName>
        <fullName evidence="5">Predicted dienelactone hydrolase</fullName>
    </submittedName>
</protein>